<evidence type="ECO:0000313" key="5">
    <source>
        <dbReference type="EMBL" id="GAB1311815.1"/>
    </source>
</evidence>
<name>A0ABQ0G259_9PEZI</name>
<feature type="compositionally biased region" description="Low complexity" evidence="3">
    <location>
        <begin position="144"/>
        <end position="161"/>
    </location>
</feature>
<reference evidence="5 6" key="1">
    <citation type="submission" date="2024-09" db="EMBL/GenBank/DDBJ databases">
        <title>Itraconazole resistance in Madurella fahalii resulting from another homologue of gene encoding cytochrome P450 14-alpha sterol demethylase (CYP51).</title>
        <authorList>
            <person name="Yoshioka I."/>
            <person name="Fahal A.H."/>
            <person name="Kaneko S."/>
            <person name="Yaguchi T."/>
        </authorList>
    </citation>
    <scope>NUCLEOTIDE SEQUENCE [LARGE SCALE GENOMIC DNA]</scope>
    <source>
        <strain evidence="5 6">IFM 68171</strain>
    </source>
</reference>
<evidence type="ECO:0000256" key="1">
    <source>
        <dbReference type="ARBA" id="ARBA00022741"/>
    </source>
</evidence>
<feature type="compositionally biased region" description="Pro residues" evidence="3">
    <location>
        <begin position="162"/>
        <end position="171"/>
    </location>
</feature>
<sequence>MASTPISTATKAAASAALAAAAAKAAPVFTVSPSTSPFQPRQTFEVSTSINRSYFLGHHHAGLARMRQSLSNVGLIIECRDYRVPISSWNPLLEQSLATSSSGEPRARIIVYTKHDLGPADSSPRIIRTLRSFHTRPGYGHPGPARTQTPPSSQTPSSPSQSPSPPPPSLAPPARRVLFLGTGAEDRRNNALGHLLDAIKAVARERDALTGLRAMVVGMPNAGKSTLLNALRWKGMGLPKAAKTGAQPGVTRKIGTPVRIARGEGDARDGARAGGGGEMGLGEGVFLYDTPGVFVPYVADPEAMLKLALVGCVRDGLVGMEMLADYLLYHLNLNLHGGGDGGGYVKRFGMKGPTNDVYEFLMAVAKRTGKIGKGGKPAFEAAADWVVQEWRRGGLGKLLLDEVTPETLASAMWAAQEPALSMNQAKKREKEARKARKEAKFSGGEAAQGV</sequence>
<evidence type="ECO:0000256" key="3">
    <source>
        <dbReference type="SAM" id="MobiDB-lite"/>
    </source>
</evidence>
<dbReference type="InterPro" id="IPR027417">
    <property type="entry name" value="P-loop_NTPase"/>
</dbReference>
<dbReference type="PANTHER" id="PTHR45782">
    <property type="entry name" value="MITOCHONDRIAL RIBOSOME-ASSOCIATED GTPASE 1"/>
    <property type="match status" value="1"/>
</dbReference>
<protein>
    <submittedName>
        <fullName evidence="5">Mitochondrial GTPase 1</fullName>
    </submittedName>
</protein>
<evidence type="ECO:0000259" key="4">
    <source>
        <dbReference type="Pfam" id="PF01926"/>
    </source>
</evidence>
<dbReference type="EMBL" id="BAAFSV010000001">
    <property type="protein sequence ID" value="GAB1311815.1"/>
    <property type="molecule type" value="Genomic_DNA"/>
</dbReference>
<dbReference type="RefSeq" id="XP_070913548.1">
    <property type="nucleotide sequence ID" value="XM_071057447.1"/>
</dbReference>
<comment type="caution">
    <text evidence="5">The sequence shown here is derived from an EMBL/GenBank/DDBJ whole genome shotgun (WGS) entry which is preliminary data.</text>
</comment>
<dbReference type="InterPro" id="IPR023179">
    <property type="entry name" value="GTP-bd_ortho_bundle_sf"/>
</dbReference>
<dbReference type="Proteomes" id="UP001628179">
    <property type="component" value="Unassembled WGS sequence"/>
</dbReference>
<evidence type="ECO:0000256" key="2">
    <source>
        <dbReference type="ARBA" id="ARBA00023134"/>
    </source>
</evidence>
<feature type="region of interest" description="Disordered" evidence="3">
    <location>
        <begin position="134"/>
        <end position="174"/>
    </location>
</feature>
<dbReference type="PANTHER" id="PTHR45782:SF4">
    <property type="entry name" value="MITOCHONDRIAL RIBOSOME-ASSOCIATED GTPASE 1"/>
    <property type="match status" value="1"/>
</dbReference>
<gene>
    <name evidence="5" type="primary">mtg1</name>
    <name evidence="5" type="ORF">MFIFM68171_02025</name>
</gene>
<feature type="region of interest" description="Disordered" evidence="3">
    <location>
        <begin position="421"/>
        <end position="450"/>
    </location>
</feature>
<proteinExistence type="predicted"/>
<evidence type="ECO:0000313" key="6">
    <source>
        <dbReference type="Proteomes" id="UP001628179"/>
    </source>
</evidence>
<keyword evidence="1" id="KW-0547">Nucleotide-binding</keyword>
<dbReference type="Pfam" id="PF01926">
    <property type="entry name" value="MMR_HSR1"/>
    <property type="match status" value="1"/>
</dbReference>
<dbReference type="Gene3D" id="1.10.1580.10">
    <property type="match status" value="1"/>
</dbReference>
<feature type="domain" description="G" evidence="4">
    <location>
        <begin position="214"/>
        <end position="294"/>
    </location>
</feature>
<accession>A0ABQ0G259</accession>
<dbReference type="GeneID" id="98172770"/>
<dbReference type="Gene3D" id="3.40.50.300">
    <property type="entry name" value="P-loop containing nucleotide triphosphate hydrolases"/>
    <property type="match status" value="1"/>
</dbReference>
<dbReference type="InterPro" id="IPR006073">
    <property type="entry name" value="GTP-bd"/>
</dbReference>
<keyword evidence="2" id="KW-0342">GTP-binding</keyword>
<organism evidence="5 6">
    <name type="scientific">Madurella fahalii</name>
    <dbReference type="NCBI Taxonomy" id="1157608"/>
    <lineage>
        <taxon>Eukaryota</taxon>
        <taxon>Fungi</taxon>
        <taxon>Dikarya</taxon>
        <taxon>Ascomycota</taxon>
        <taxon>Pezizomycotina</taxon>
        <taxon>Sordariomycetes</taxon>
        <taxon>Sordariomycetidae</taxon>
        <taxon>Sordariales</taxon>
        <taxon>Sordariales incertae sedis</taxon>
        <taxon>Madurella</taxon>
    </lineage>
</organism>
<dbReference type="SUPFAM" id="SSF52540">
    <property type="entry name" value="P-loop containing nucleoside triphosphate hydrolases"/>
    <property type="match status" value="1"/>
</dbReference>
<keyword evidence="6" id="KW-1185">Reference proteome</keyword>